<dbReference type="InterPro" id="IPR013083">
    <property type="entry name" value="Znf_RING/FYVE/PHD"/>
</dbReference>
<keyword evidence="8" id="KW-1185">Reference proteome</keyword>
<dbReference type="SUPFAM" id="SSF57850">
    <property type="entry name" value="RING/U-box"/>
    <property type="match status" value="1"/>
</dbReference>
<dbReference type="PANTHER" id="PTHR45931">
    <property type="entry name" value="SI:CH211-59O9.10"/>
    <property type="match status" value="1"/>
</dbReference>
<dbReference type="InterPro" id="IPR002110">
    <property type="entry name" value="Ankyrin_rpt"/>
</dbReference>
<dbReference type="InterPro" id="IPR051834">
    <property type="entry name" value="RING_finger_E3_ligase"/>
</dbReference>
<dbReference type="InterPro" id="IPR001841">
    <property type="entry name" value="Znf_RING"/>
</dbReference>
<keyword evidence="4" id="KW-0040">ANK repeat</keyword>
<keyword evidence="2 5" id="KW-0863">Zinc-finger</keyword>
<feature type="repeat" description="ANK" evidence="4">
    <location>
        <begin position="61"/>
        <end position="93"/>
    </location>
</feature>
<evidence type="ECO:0000256" key="2">
    <source>
        <dbReference type="ARBA" id="ARBA00022771"/>
    </source>
</evidence>
<dbReference type="SMART" id="SM00248">
    <property type="entry name" value="ANK"/>
    <property type="match status" value="2"/>
</dbReference>
<comment type="caution">
    <text evidence="7">The sequence shown here is derived from an EMBL/GenBank/DDBJ whole genome shotgun (WGS) entry which is preliminary data.</text>
</comment>
<keyword evidence="3" id="KW-0862">Zinc</keyword>
<dbReference type="InterPro" id="IPR036770">
    <property type="entry name" value="Ankyrin_rpt-contain_sf"/>
</dbReference>
<evidence type="ECO:0000313" key="8">
    <source>
        <dbReference type="Proteomes" id="UP001642484"/>
    </source>
</evidence>
<keyword evidence="1" id="KW-0479">Metal-binding</keyword>
<dbReference type="SMART" id="SM00744">
    <property type="entry name" value="RINGv"/>
    <property type="match status" value="1"/>
</dbReference>
<dbReference type="Gene3D" id="1.25.40.20">
    <property type="entry name" value="Ankyrin repeat-containing domain"/>
    <property type="match status" value="1"/>
</dbReference>
<dbReference type="InterPro" id="IPR011016">
    <property type="entry name" value="Znf_RING-CH"/>
</dbReference>
<gene>
    <name evidence="7" type="ORF">CCMP2556_LOCUS43933</name>
</gene>
<evidence type="ECO:0000256" key="4">
    <source>
        <dbReference type="PROSITE-ProRule" id="PRU00023"/>
    </source>
</evidence>
<evidence type="ECO:0000313" key="7">
    <source>
        <dbReference type="EMBL" id="CAK9091654.1"/>
    </source>
</evidence>
<dbReference type="PROSITE" id="PS50088">
    <property type="entry name" value="ANK_REPEAT"/>
    <property type="match status" value="1"/>
</dbReference>
<evidence type="ECO:0000259" key="6">
    <source>
        <dbReference type="PROSITE" id="PS50089"/>
    </source>
</evidence>
<accession>A0ABP0QUK6</accession>
<reference evidence="7 8" key="1">
    <citation type="submission" date="2024-02" db="EMBL/GenBank/DDBJ databases">
        <authorList>
            <person name="Chen Y."/>
            <person name="Shah S."/>
            <person name="Dougan E. K."/>
            <person name="Thang M."/>
            <person name="Chan C."/>
        </authorList>
    </citation>
    <scope>NUCLEOTIDE SEQUENCE [LARGE SCALE GENOMIC DNA]</scope>
</reference>
<evidence type="ECO:0000256" key="5">
    <source>
        <dbReference type="PROSITE-ProRule" id="PRU00175"/>
    </source>
</evidence>
<dbReference type="SUPFAM" id="SSF48403">
    <property type="entry name" value="Ankyrin repeat"/>
    <property type="match status" value="1"/>
</dbReference>
<dbReference type="PROSITE" id="PS50297">
    <property type="entry name" value="ANK_REP_REGION"/>
    <property type="match status" value="1"/>
</dbReference>
<dbReference type="PROSITE" id="PS50089">
    <property type="entry name" value="ZF_RING_2"/>
    <property type="match status" value="1"/>
</dbReference>
<dbReference type="EMBL" id="CAXAMN010024995">
    <property type="protein sequence ID" value="CAK9091654.1"/>
    <property type="molecule type" value="Genomic_DNA"/>
</dbReference>
<dbReference type="PANTHER" id="PTHR45931:SF3">
    <property type="entry name" value="RING ZINC FINGER-CONTAINING PROTEIN"/>
    <property type="match status" value="1"/>
</dbReference>
<dbReference type="Proteomes" id="UP001642484">
    <property type="component" value="Unassembled WGS sequence"/>
</dbReference>
<evidence type="ECO:0000256" key="3">
    <source>
        <dbReference type="ARBA" id="ARBA00022833"/>
    </source>
</evidence>
<dbReference type="SMART" id="SM00184">
    <property type="entry name" value="RING"/>
    <property type="match status" value="1"/>
</dbReference>
<dbReference type="Gene3D" id="3.30.40.10">
    <property type="entry name" value="Zinc/RING finger domain, C3HC4 (zinc finger)"/>
    <property type="match status" value="1"/>
</dbReference>
<sequence length="214" mass="23785">MGTIAGTCRSLMFSLQALTGGSRHRFTEQHRFLDAAKAGDFERVRLMLEERPELVNCQPCQRWSALHYAAHKGNLVAVQFLLEKGASLTLRTREGLTPAEVAASSLFEYLLYASLQAAAAEEAKSKKCLRCATDDDLQSLILWRFSAAEIPPGSEDERCCQICLEDFAENEELRKLPCGHSFHSKCVDEWLTEKSCSCPICRADCADHVGPPES</sequence>
<protein>
    <recommendedName>
        <fullName evidence="6">RING-type domain-containing protein</fullName>
    </recommendedName>
</protein>
<dbReference type="Pfam" id="PF12796">
    <property type="entry name" value="Ank_2"/>
    <property type="match status" value="1"/>
</dbReference>
<proteinExistence type="predicted"/>
<organism evidence="7 8">
    <name type="scientific">Durusdinium trenchii</name>
    <dbReference type="NCBI Taxonomy" id="1381693"/>
    <lineage>
        <taxon>Eukaryota</taxon>
        <taxon>Sar</taxon>
        <taxon>Alveolata</taxon>
        <taxon>Dinophyceae</taxon>
        <taxon>Suessiales</taxon>
        <taxon>Symbiodiniaceae</taxon>
        <taxon>Durusdinium</taxon>
    </lineage>
</organism>
<feature type="domain" description="RING-type" evidence="6">
    <location>
        <begin position="160"/>
        <end position="202"/>
    </location>
</feature>
<name>A0ABP0QUK6_9DINO</name>
<dbReference type="Pfam" id="PF13639">
    <property type="entry name" value="zf-RING_2"/>
    <property type="match status" value="1"/>
</dbReference>
<evidence type="ECO:0000256" key="1">
    <source>
        <dbReference type="ARBA" id="ARBA00022723"/>
    </source>
</evidence>
<dbReference type="CDD" id="cd16454">
    <property type="entry name" value="RING-H2_PA-TM-RING"/>
    <property type="match status" value="1"/>
</dbReference>